<gene>
    <name evidence="2" type="ORF">AN477_11665</name>
</gene>
<evidence type="ECO:0000256" key="1">
    <source>
        <dbReference type="SAM" id="Phobius"/>
    </source>
</evidence>
<dbReference type="EMBL" id="LJCO01000048">
    <property type="protein sequence ID" value="KPV43485.1"/>
    <property type="molecule type" value="Genomic_DNA"/>
</dbReference>
<evidence type="ECO:0000313" key="3">
    <source>
        <dbReference type="Proteomes" id="UP000050482"/>
    </source>
</evidence>
<keyword evidence="1" id="KW-1133">Transmembrane helix</keyword>
<protein>
    <submittedName>
        <fullName evidence="2">Uncharacterized protein</fullName>
    </submittedName>
</protein>
<evidence type="ECO:0000313" key="2">
    <source>
        <dbReference type="EMBL" id="KPV43485.1"/>
    </source>
</evidence>
<keyword evidence="1" id="KW-0812">Transmembrane</keyword>
<dbReference type="AlphaFoldDB" id="A0A0N8PP68"/>
<proteinExistence type="predicted"/>
<sequence length="109" mass="11727">MKNSRRYVISGITIILALILYYVIDYAVVANNVRSHVKSALSTTIQSVGQLTPSLLTMRSWSALVQGLSLCFTIPLHAQSVDVIASLDTVTSLTNCGSPLRISTISSTV</sequence>
<dbReference type="Proteomes" id="UP000050482">
    <property type="component" value="Unassembled WGS sequence"/>
</dbReference>
<comment type="caution">
    <text evidence="2">The sequence shown here is derived from an EMBL/GenBank/DDBJ whole genome shotgun (WGS) entry which is preliminary data.</text>
</comment>
<organism evidence="2 3">
    <name type="scientific">Alicyclobacillus ferrooxydans</name>
    <dbReference type="NCBI Taxonomy" id="471514"/>
    <lineage>
        <taxon>Bacteria</taxon>
        <taxon>Bacillati</taxon>
        <taxon>Bacillota</taxon>
        <taxon>Bacilli</taxon>
        <taxon>Bacillales</taxon>
        <taxon>Alicyclobacillaceae</taxon>
        <taxon>Alicyclobacillus</taxon>
    </lineage>
</organism>
<feature type="transmembrane region" description="Helical" evidence="1">
    <location>
        <begin position="7"/>
        <end position="24"/>
    </location>
</feature>
<keyword evidence="1" id="KW-0472">Membrane</keyword>
<reference evidence="2 3" key="1">
    <citation type="submission" date="2015-09" db="EMBL/GenBank/DDBJ databases">
        <title>Draft genome sequence of Alicyclobacillus ferrooxydans DSM 22381.</title>
        <authorList>
            <person name="Hemp J."/>
        </authorList>
    </citation>
    <scope>NUCLEOTIDE SEQUENCE [LARGE SCALE GENOMIC DNA]</scope>
    <source>
        <strain evidence="2 3">TC-34</strain>
    </source>
</reference>
<keyword evidence="3" id="KW-1185">Reference proteome</keyword>
<accession>A0A0N8PP68</accession>
<name>A0A0N8PP68_9BACL</name>
<dbReference type="PATRIC" id="fig|471514.4.peg.711"/>